<dbReference type="Proteomes" id="UP000036681">
    <property type="component" value="Unplaced"/>
</dbReference>
<protein>
    <submittedName>
        <fullName evidence="3">Transposase</fullName>
    </submittedName>
</protein>
<sequence>MRAGAHYHSLEGNTTRYSYWCSADATACDARREVEQLAIDLATQWYLDNGEEILGDKVRHAPNDDGRRIPLPNIPKQPR</sequence>
<dbReference type="WBParaSite" id="ALUE_0000684201-mRNA-1">
    <property type="protein sequence ID" value="ALUE_0000684201-mRNA-1"/>
    <property type="gene ID" value="ALUE_0000684201"/>
</dbReference>
<feature type="compositionally biased region" description="Basic and acidic residues" evidence="1">
    <location>
        <begin position="57"/>
        <end position="68"/>
    </location>
</feature>
<feature type="region of interest" description="Disordered" evidence="1">
    <location>
        <begin position="57"/>
        <end position="79"/>
    </location>
</feature>
<keyword evidence="2" id="KW-1185">Reference proteome</keyword>
<name>A0A0M3HVA6_ASCLU</name>
<accession>A0A0M3HVA6</accession>
<evidence type="ECO:0000313" key="2">
    <source>
        <dbReference type="Proteomes" id="UP000036681"/>
    </source>
</evidence>
<organism evidence="2 3">
    <name type="scientific">Ascaris lumbricoides</name>
    <name type="common">Giant roundworm</name>
    <dbReference type="NCBI Taxonomy" id="6252"/>
    <lineage>
        <taxon>Eukaryota</taxon>
        <taxon>Metazoa</taxon>
        <taxon>Ecdysozoa</taxon>
        <taxon>Nematoda</taxon>
        <taxon>Chromadorea</taxon>
        <taxon>Rhabditida</taxon>
        <taxon>Spirurina</taxon>
        <taxon>Ascaridomorpha</taxon>
        <taxon>Ascaridoidea</taxon>
        <taxon>Ascarididae</taxon>
        <taxon>Ascaris</taxon>
    </lineage>
</organism>
<evidence type="ECO:0000313" key="3">
    <source>
        <dbReference type="WBParaSite" id="ALUE_0000684201-mRNA-1"/>
    </source>
</evidence>
<reference evidence="3" key="1">
    <citation type="submission" date="2017-02" db="UniProtKB">
        <authorList>
            <consortium name="WormBaseParasite"/>
        </authorList>
    </citation>
    <scope>IDENTIFICATION</scope>
</reference>
<dbReference type="AlphaFoldDB" id="A0A0M3HVA6"/>
<proteinExistence type="predicted"/>
<evidence type="ECO:0000256" key="1">
    <source>
        <dbReference type="SAM" id="MobiDB-lite"/>
    </source>
</evidence>